<gene>
    <name evidence="2" type="ORF">Tco_0956206</name>
</gene>
<reference evidence="2" key="2">
    <citation type="submission" date="2022-01" db="EMBL/GenBank/DDBJ databases">
        <authorList>
            <person name="Yamashiro T."/>
            <person name="Shiraishi A."/>
            <person name="Satake H."/>
            <person name="Nakayama K."/>
        </authorList>
    </citation>
    <scope>NUCLEOTIDE SEQUENCE</scope>
</reference>
<organism evidence="2 3">
    <name type="scientific">Tanacetum coccineum</name>
    <dbReference type="NCBI Taxonomy" id="301880"/>
    <lineage>
        <taxon>Eukaryota</taxon>
        <taxon>Viridiplantae</taxon>
        <taxon>Streptophyta</taxon>
        <taxon>Embryophyta</taxon>
        <taxon>Tracheophyta</taxon>
        <taxon>Spermatophyta</taxon>
        <taxon>Magnoliopsida</taxon>
        <taxon>eudicotyledons</taxon>
        <taxon>Gunneridae</taxon>
        <taxon>Pentapetalae</taxon>
        <taxon>asterids</taxon>
        <taxon>campanulids</taxon>
        <taxon>Asterales</taxon>
        <taxon>Asteraceae</taxon>
        <taxon>Asteroideae</taxon>
        <taxon>Anthemideae</taxon>
        <taxon>Anthemidinae</taxon>
        <taxon>Tanacetum</taxon>
    </lineage>
</organism>
<sequence length="657" mass="74421">MNKKSYSFDLDTFRNMLQMCPKLLGQKFIDPPFEEDILTFMRELGYPGNIKLLSDVKVDTLPQPWRTFGTIINKCLSGKVTGIDTLHLVFQIENKESRKNKYMFYPRFTKVIINHFMSQDQSISRRNKVDWHMANDDPILTTMRFIPQHEVVQRYGAILPDYLTNPAMKASEAYKTYHDLATGKVQPKPKYVRRSSRLKTEQEPKPSPGKRVKATAKVAKSRKKNQPTLGLEALSDIALTEAEQLKLVTKQSLIQTHTIGEIVTHWFTLIVLSALRRSDNENMPSRSSRIRRKLKDGGEGVPKELPKVSMVNTSLKKLNTILAGFGNVDFKKEPQPQPSLRARGIARERHGHKKVKERIKSVSGNMNEDKIKKDIEEIETINIELDHRVSKLIAEKEHLKQTYKQLYDLIKPTRVRLKEQCDALVNQVNQKSVEISDLNASLQEKVLVITTLKNELRKLKGKDLGDNVVSKNTVAPGMLKIDVETIASKLTVKSSLKNKNCVVKPKGTANVQHSKLNANSKLLCVKCNGCMLSDNHDLCVLDFINDVNARAKSKSVKKSSTRKIWKPTGKVFTKIGYTWRPTGRTFTIVGNVCPLTRITTTAEVPLRKPTALESDTPKPVVTLVYSRKPRKSKTNVPVSKPKIIKSISANKKEPSKS</sequence>
<proteinExistence type="predicted"/>
<evidence type="ECO:0000313" key="2">
    <source>
        <dbReference type="EMBL" id="GJT47491.1"/>
    </source>
</evidence>
<dbReference type="Proteomes" id="UP001151760">
    <property type="component" value="Unassembled WGS sequence"/>
</dbReference>
<reference evidence="2" key="1">
    <citation type="journal article" date="2022" name="Int. J. Mol. Sci.">
        <title>Draft Genome of Tanacetum Coccineum: Genomic Comparison of Closely Related Tanacetum-Family Plants.</title>
        <authorList>
            <person name="Yamashiro T."/>
            <person name="Shiraishi A."/>
            <person name="Nakayama K."/>
            <person name="Satake H."/>
        </authorList>
    </citation>
    <scope>NUCLEOTIDE SEQUENCE</scope>
</reference>
<evidence type="ECO:0000256" key="1">
    <source>
        <dbReference type="SAM" id="MobiDB-lite"/>
    </source>
</evidence>
<comment type="caution">
    <text evidence="2">The sequence shown here is derived from an EMBL/GenBank/DDBJ whole genome shotgun (WGS) entry which is preliminary data.</text>
</comment>
<protein>
    <submittedName>
        <fullName evidence="2">Uncharacterized protein</fullName>
    </submittedName>
</protein>
<accession>A0ABQ5E9C0</accession>
<dbReference type="EMBL" id="BQNB010016072">
    <property type="protein sequence ID" value="GJT47491.1"/>
    <property type="molecule type" value="Genomic_DNA"/>
</dbReference>
<evidence type="ECO:0000313" key="3">
    <source>
        <dbReference type="Proteomes" id="UP001151760"/>
    </source>
</evidence>
<feature type="region of interest" description="Disordered" evidence="1">
    <location>
        <begin position="625"/>
        <end position="657"/>
    </location>
</feature>
<keyword evidence="3" id="KW-1185">Reference proteome</keyword>
<feature type="region of interest" description="Disordered" evidence="1">
    <location>
        <begin position="186"/>
        <end position="213"/>
    </location>
</feature>
<name>A0ABQ5E9C0_9ASTR</name>